<name>A0A159D705_9NIDO</name>
<evidence type="ECO:0000256" key="11">
    <source>
        <dbReference type="SAM" id="Phobius"/>
    </source>
</evidence>
<feature type="transmembrane region" description="Helical" evidence="11">
    <location>
        <begin position="1013"/>
        <end position="1033"/>
    </location>
</feature>
<keyword evidence="8 11" id="KW-1133">Transmembrane helix</keyword>
<feature type="transmembrane region" description="Helical" evidence="11">
    <location>
        <begin position="939"/>
        <end position="959"/>
    </location>
</feature>
<feature type="region of interest" description="Disordered" evidence="10">
    <location>
        <begin position="789"/>
        <end position="808"/>
    </location>
</feature>
<evidence type="ECO:0000256" key="3">
    <source>
        <dbReference type="ARBA" id="ARBA00022692"/>
    </source>
</evidence>
<dbReference type="Gene3D" id="2.40.10.10">
    <property type="entry name" value="Trypsin-like serine proteases"/>
    <property type="match status" value="2"/>
</dbReference>
<evidence type="ECO:0000256" key="1">
    <source>
        <dbReference type="ARBA" id="ARBA00004301"/>
    </source>
</evidence>
<feature type="transmembrane region" description="Helical" evidence="11">
    <location>
        <begin position="1691"/>
        <end position="1711"/>
    </location>
</feature>
<feature type="transmembrane region" description="Helical" evidence="11">
    <location>
        <begin position="1365"/>
        <end position="1382"/>
    </location>
</feature>
<organism evidence="15 16">
    <name type="scientific">Free State vervet virus</name>
    <dbReference type="NCBI Taxonomy" id="1737586"/>
    <lineage>
        <taxon>Viruses</taxon>
        <taxon>Riboviria</taxon>
        <taxon>Orthornavirae</taxon>
        <taxon>Pisuviricota</taxon>
        <taxon>Pisoniviricetes</taxon>
        <taxon>Nidovirales</taxon>
        <taxon>Arnidovirineae</taxon>
        <taxon>Arteriviridae</taxon>
        <taxon>Simarterivirinae</taxon>
        <taxon>Epsilonarterivirus</taxon>
        <taxon>Sheartevirus</taxon>
        <taxon>Epsilonarterivirus safriver</taxon>
    </lineage>
</organism>
<keyword evidence="4" id="KW-0479">Metal-binding</keyword>
<evidence type="ECO:0000256" key="2">
    <source>
        <dbReference type="ARBA" id="ARBA00022670"/>
    </source>
</evidence>
<reference evidence="15 16" key="1">
    <citation type="journal article" date="2016" name="J. Virol.">
        <title>Arteriviruses, Pegiviruses, and Lentiviruses Are Common among Wild African Monkeys.</title>
        <authorList>
            <person name="Bailey A."/>
            <person name="Heimbruch K."/>
        </authorList>
    </citation>
    <scope>NUCLEOTIDE SEQUENCE [LARGE SCALE GENOMIC DNA]</scope>
    <source>
        <strain evidence="15">VSAB1003</strain>
    </source>
</reference>
<dbReference type="Pfam" id="PF05412">
    <property type="entry name" value="Peptidase_C33"/>
    <property type="match status" value="1"/>
</dbReference>
<feature type="domain" description="Peptidase C32" evidence="14">
    <location>
        <begin position="237"/>
        <end position="348"/>
    </location>
</feature>
<dbReference type="GO" id="GO:0008234">
    <property type="term" value="F:cysteine-type peptidase activity"/>
    <property type="evidence" value="ECO:0007669"/>
    <property type="project" value="InterPro"/>
</dbReference>
<feature type="region of interest" description="Disordered" evidence="10">
    <location>
        <begin position="498"/>
        <end position="578"/>
    </location>
</feature>
<dbReference type="Pfam" id="PF05579">
    <property type="entry name" value="Peptidase_S32"/>
    <property type="match status" value="1"/>
</dbReference>
<keyword evidence="3 11" id="KW-0812">Transmembrane</keyword>
<dbReference type="PROSITE" id="PS51493">
    <property type="entry name" value="AV_NSP4_PRO"/>
    <property type="match status" value="1"/>
</dbReference>
<evidence type="ECO:0000259" key="13">
    <source>
        <dbReference type="PROSITE" id="PS51538"/>
    </source>
</evidence>
<dbReference type="InterPro" id="IPR008760">
    <property type="entry name" value="EAV_peptidase_S32"/>
</dbReference>
<dbReference type="InterPro" id="IPR038154">
    <property type="entry name" value="AV_PCPbeta_sf"/>
</dbReference>
<evidence type="ECO:0000313" key="15">
    <source>
        <dbReference type="EMBL" id="ALS54320.1"/>
    </source>
</evidence>
<keyword evidence="6" id="KW-0378">Hydrolase</keyword>
<keyword evidence="7" id="KW-1043">Host membrane</keyword>
<dbReference type="Pfam" id="PF16749">
    <property type="entry name" value="Arteri_nsp7a"/>
    <property type="match status" value="1"/>
</dbReference>
<feature type="domain" description="Peptidase C33" evidence="13">
    <location>
        <begin position="609"/>
        <end position="710"/>
    </location>
</feature>
<dbReference type="GO" id="GO:0033644">
    <property type="term" value="C:host cell membrane"/>
    <property type="evidence" value="ECO:0007669"/>
    <property type="project" value="UniProtKB-SubCell"/>
</dbReference>
<dbReference type="GO" id="GO:0075523">
    <property type="term" value="P:viral translational frameshifting"/>
    <property type="evidence" value="ECO:0007669"/>
    <property type="project" value="UniProtKB-KW"/>
</dbReference>
<dbReference type="InterPro" id="IPR031932">
    <property type="entry name" value="Arteri_nsp7a"/>
</dbReference>
<dbReference type="PROSITE" id="PS51540">
    <property type="entry name" value="AV_PCP_BETA"/>
    <property type="match status" value="1"/>
</dbReference>
<feature type="transmembrane region" description="Helical" evidence="11">
    <location>
        <begin position="1723"/>
        <end position="1745"/>
    </location>
</feature>
<dbReference type="Gene3D" id="3.90.70.70">
    <property type="entry name" value="Arterivirus papain-like cysteine protease beta domain"/>
    <property type="match status" value="2"/>
</dbReference>
<dbReference type="Gene3D" id="3.30.1330.220">
    <property type="entry name" value="Arterivirus nonstructural protein 7 alpha"/>
    <property type="match status" value="1"/>
</dbReference>
<feature type="transmembrane region" description="Helical" evidence="11">
    <location>
        <begin position="903"/>
        <end position="933"/>
    </location>
</feature>
<dbReference type="InterPro" id="IPR009003">
    <property type="entry name" value="Peptidase_S1_PA"/>
</dbReference>
<dbReference type="Proteomes" id="UP000105870">
    <property type="component" value="Genome"/>
</dbReference>
<dbReference type="Gene3D" id="3.90.70.160">
    <property type="match status" value="1"/>
</dbReference>
<dbReference type="SUPFAM" id="SSF50494">
    <property type="entry name" value="Trypsin-like serine proteases"/>
    <property type="match status" value="1"/>
</dbReference>
<dbReference type="InterPro" id="IPR043504">
    <property type="entry name" value="Peptidase_S1_PA_chymotrypsin"/>
</dbReference>
<keyword evidence="5" id="KW-0688">Ribosomal frameshifting</keyword>
<evidence type="ECO:0000256" key="10">
    <source>
        <dbReference type="SAM" id="MobiDB-lite"/>
    </source>
</evidence>
<feature type="transmembrane region" description="Helical" evidence="11">
    <location>
        <begin position="1299"/>
        <end position="1326"/>
    </location>
</feature>
<evidence type="ECO:0000256" key="6">
    <source>
        <dbReference type="ARBA" id="ARBA00022801"/>
    </source>
</evidence>
<dbReference type="EMBL" id="KR862309">
    <property type="protein sequence ID" value="ALS54320.1"/>
    <property type="molecule type" value="Genomic_RNA"/>
</dbReference>
<dbReference type="InterPro" id="IPR038451">
    <property type="entry name" value="Arteri_nsp7a_sf"/>
</dbReference>
<evidence type="ECO:0000256" key="7">
    <source>
        <dbReference type="ARBA" id="ARBA00022870"/>
    </source>
</evidence>
<accession>A0A159D705</accession>
<dbReference type="InterPro" id="IPR025773">
    <property type="entry name" value="AV_PCPbeta"/>
</dbReference>
<feature type="domain" description="Peptidase S32" evidence="12">
    <location>
        <begin position="1444"/>
        <end position="1645"/>
    </location>
</feature>
<evidence type="ECO:0000256" key="9">
    <source>
        <dbReference type="ARBA" id="ARBA00023136"/>
    </source>
</evidence>
<dbReference type="InterPro" id="IPR023338">
    <property type="entry name" value="Arterivirus_NSP4_peptidase"/>
</dbReference>
<evidence type="ECO:0000313" key="16">
    <source>
        <dbReference type="Proteomes" id="UP000105870"/>
    </source>
</evidence>
<dbReference type="InterPro" id="IPR008743">
    <property type="entry name" value="Arterivirus_Nsp2_C33"/>
</dbReference>
<evidence type="ECO:0000256" key="5">
    <source>
        <dbReference type="ARBA" id="ARBA00022758"/>
    </source>
</evidence>
<dbReference type="GO" id="GO:0046872">
    <property type="term" value="F:metal ion binding"/>
    <property type="evidence" value="ECO:0007669"/>
    <property type="project" value="UniProtKB-KW"/>
</dbReference>
<dbReference type="GO" id="GO:0019082">
    <property type="term" value="P:viral protein processing"/>
    <property type="evidence" value="ECO:0007669"/>
    <property type="project" value="InterPro"/>
</dbReference>
<dbReference type="GO" id="GO:0006508">
    <property type="term" value="P:proteolysis"/>
    <property type="evidence" value="ECO:0007669"/>
    <property type="project" value="UniProtKB-KW"/>
</dbReference>
<feature type="transmembrane region" description="Helical" evidence="11">
    <location>
        <begin position="1225"/>
        <end position="1244"/>
    </location>
</feature>
<feature type="transmembrane region" description="Helical" evidence="11">
    <location>
        <begin position="1653"/>
        <end position="1679"/>
    </location>
</feature>
<evidence type="ECO:0000259" key="12">
    <source>
        <dbReference type="PROSITE" id="PS51493"/>
    </source>
</evidence>
<protein>
    <submittedName>
        <fullName evidence="15">1a replicase protein</fullName>
    </submittedName>
</protein>
<evidence type="ECO:0000256" key="4">
    <source>
        <dbReference type="ARBA" id="ARBA00022723"/>
    </source>
</evidence>
<evidence type="ECO:0000259" key="14">
    <source>
        <dbReference type="PROSITE" id="PS51540"/>
    </source>
</evidence>
<keyword evidence="2" id="KW-0645">Protease</keyword>
<proteinExistence type="predicted"/>
<feature type="transmembrane region" description="Helical" evidence="11">
    <location>
        <begin position="1338"/>
        <end position="1359"/>
    </location>
</feature>
<keyword evidence="9 11" id="KW-0472">Membrane</keyword>
<comment type="subcellular location">
    <subcellularLocation>
        <location evidence="1">Host membrane</location>
        <topology evidence="1">Multi-pass membrane protein</topology>
    </subcellularLocation>
</comment>
<sequence>MICACDRNTLVVRRSGTYYCVGCGGIRTYKAPKPDDAFHFGHITGYMSRPMAALYVNLGDNTCRLELVTMICNARRCWNDITEVTKIIRAACNVDGNDYSEVMKFVPAEFKFVKCAGPEPTAFGYVSATHCCVDYFPGACLALVPEFQYRGDQRTFLPTKFDFGASMFNYGNYTVFLTNDHVEWLRGCMATEPAPADKVDLCKAAVNTLPEHFPAPTGWLSDVPTGKSLTSSDEGHLKFDHGLCWSQLFSDPENEIKVAACFGYLMPWGAQGAYVSRRLQIDGSKLVRNPEGKYALYTLGFGSWIGHVAPADWNPPERFVFKARFDVIPYNEYSPLPLYKLPKNLWIGGSASSRPYVPPPPPSYRDWGRPGMCWIKLFHPDDRHAEARTAIMNCQVTADGVTGSYLQYRLIKNRLCAEVDTYGEWFVVHPRGDPLHRHIQEFEPGDDDNVIVVARISIVPLGCRVGPAFNFGFGFMYGRRSKKGGGKKSQAVEPKVEFGAPACDASPSPIPTGTEFSFVNETDTPAEAPPAPPKPKPRTKPNLKLKTQPTPPPKAEDTPEGPTSENKQAEAVGPRVVPPSSAYGALVKKVTGDQQKFVSLGKLTEVTQLPDVPADGSCGLHVIEQINAHLQSREPKYIKLTRDYDNWASNLDLADLATAARLPVGGITCCHMRYRITLVDSHFRVEVNADGHLGFSRQCASFACDPSVPVDVINCDYVDLTGWYEHHNGTFSATEYCKLGIQLCNHLLHEPGAPPPRRATVLKAVTAALNNKPTHLGILKPLRATATTTKQTLSDSKVATPAEETTSEKAPLITAEVTAQPEATPVTPSSSVEAQQPADPLLDQVLEQSRSRWPPDWNKLRRSITNSCAHYCHFGRASNFSLVLPYLLSLWNTTRKNLVGIDLAVACFLLLVGLLFAVLPSMAFIIPAVFLVYWARPHWISYAGPAGMAALYISGICFLPSPNACAVDGGHCDSALLALAARFATGRSSRYTMGPLSFVHVLYEYFVHVEADLHLLSSVLCLLDLCLCASWLIRRCYCWRCFAPCVRCAPAEVPLRTIPLSRVSCSTLLDICDNFQQPPVDIIRMATGYKGCYRGSLPCVTEGTKPISYSKLDMKKLSPRTVVPFPTTPAEAVKAIHVLNARGVMARSPYVVERVDRLPCKNPFFPYDVNSKRIVAVDADTYSLFKDLGLDLTHLVIGDGDFFKCMGVSRPPSVNAINGGNHLEYVFVVAWIIFWCLVGNYMQVPTPCGYGTPNPFCRGSFVYPVSANHGICRYGYCMSDAGISAYSLLSVPRLPINGFLLGALIAAIFCVTCVPFDGVVMSALLLLPVNSYCTALRILLLVASASYVSFKHLCIGLALVAPMDPVAACAGFIILGCCYLAGRFTGFGGLVTPYDIHQYTSNPRQAVAIANARDGTYLAAVRQAALTGKPAWFIPSNFGVMVEGALRTGKPHFATCGVTGSSTGTGAVLIRNGKQVVVTATHVLSQDKVAFVSHGGLTKNVTFNTHGDFAIGEVETPFPGDFPQYIPTTAYEGRAYWLCAGGIDVGYLSADGAVVFTGPGDSGSAIINASGQFLGVHTGSDSNGCGAYTTPDGKTIVGALKLSLLAKHYEGDLVPVETVPKNVTCDINMIPRPLADILRNSIRLQGGLNTIQLLVTAVILWQLFTTPRHLPFVVLFFLLNELLPKCIVRGVYNYVMFVLACFTTLAPKVLFIKLLTAALNRNCSALIVHVLIAAVTVAADTLLLQDFRLALDMSSFYIVPYNTDPVVTLACGLGIILLSIVLEISGYPALGDLISCNGHFDPAFFMRYVNEGLRDGVGAKIGTEGLTAALAKTFTTEELNFLQACVPAKTFTCATNLSSTLDQYIKSAEVRNLRVALSTVSELAAGNAALARLDNFLTGRATKLNSGDVVVHLGLAGTDIIETFIGGQVYLANPIQTAVVAGTKCTLCKIIGAAESAVTTDGKYLLQNGKRLADAPPVASLECDATKSKEERRDREQRLAESEVVGTVTVAGKHYKKMWDKVTGDTYYVEEGAVAVDREEAIKALCLDCSLSEKDITKLKALIARLQGLTKDEALNC</sequence>
<dbReference type="Pfam" id="PF05411">
    <property type="entry name" value="Peptidase_C32"/>
    <property type="match status" value="2"/>
</dbReference>
<dbReference type="GO" id="GO:0004252">
    <property type="term" value="F:serine-type endopeptidase activity"/>
    <property type="evidence" value="ECO:0007669"/>
    <property type="project" value="InterPro"/>
</dbReference>
<evidence type="ECO:0000256" key="8">
    <source>
        <dbReference type="ARBA" id="ARBA00022989"/>
    </source>
</evidence>
<dbReference type="PROSITE" id="PS51538">
    <property type="entry name" value="AV_CP"/>
    <property type="match status" value="1"/>
</dbReference>